<feature type="binding site" evidence="1">
    <location>
        <position position="339"/>
    </location>
    <ligand>
        <name>Zn(2+)</name>
        <dbReference type="ChEBI" id="CHEBI:29105"/>
    </ligand>
</feature>
<dbReference type="AlphaFoldDB" id="A0AA39LBF9"/>
<sequence>MLVSYPQPVPEPPNASVAPPQSEAMDRRYISNNLPPQVLQYDPSEYLKASLEATLKQTPPRTSYQDNHLGGLYTGYTGLAYLFLCISSLHPDLKVLGHDCRFWAERYLKGSRENLRIRRGNCGISCEKLAFQAVRACITKDPADVTDFVSNAPALIGPYMDSEDDPFPADVITGRAGALYLMRMVRHWVPSMAVCIDSPMDRLIEKMIEKNDDGNFKWSWHGKRSLGAAHGEIGIITQLVLSKPSLAGHLANRLKELLDLQQDGNWPSSEKNGETGRTDLVQWCHGAPGFVYSLQALRPHFPAMRPSHPDIRVRLDAAIADAKELVWEKGLLTKEPSLCHGILGNALILPRGAKRDHFLSLATPASIRRVRAQDAKMFEPAHYGKTPSVMMHYHPSAAWAWAVCDQENPGMIMYSERL</sequence>
<dbReference type="Pfam" id="PF05147">
    <property type="entry name" value="LANC_like"/>
    <property type="match status" value="1"/>
</dbReference>
<dbReference type="SUPFAM" id="SSF158745">
    <property type="entry name" value="LanC-like"/>
    <property type="match status" value="1"/>
</dbReference>
<feature type="binding site" evidence="1">
    <location>
        <position position="284"/>
    </location>
    <ligand>
        <name>Zn(2+)</name>
        <dbReference type="ChEBI" id="CHEBI:29105"/>
    </ligand>
</feature>
<dbReference type="Proteomes" id="UP001175261">
    <property type="component" value="Unassembled WGS sequence"/>
</dbReference>
<dbReference type="PANTHER" id="PTHR12736">
    <property type="entry name" value="LANC-LIKE PROTEIN"/>
    <property type="match status" value="1"/>
</dbReference>
<keyword evidence="1" id="KW-0862">Zinc</keyword>
<dbReference type="GO" id="GO:0005886">
    <property type="term" value="C:plasma membrane"/>
    <property type="evidence" value="ECO:0007669"/>
    <property type="project" value="TreeGrafter"/>
</dbReference>
<feature type="binding site" evidence="1">
    <location>
        <position position="340"/>
    </location>
    <ligand>
        <name>Zn(2+)</name>
        <dbReference type="ChEBI" id="CHEBI:29105"/>
    </ligand>
</feature>
<dbReference type="CDD" id="cd04794">
    <property type="entry name" value="euk_LANCL"/>
    <property type="match status" value="1"/>
</dbReference>
<proteinExistence type="predicted"/>
<protein>
    <submittedName>
        <fullName evidence="3">Uncharacterized protein</fullName>
    </submittedName>
</protein>
<organism evidence="3 4">
    <name type="scientific">Sarocladium strictum</name>
    <name type="common">Black bundle disease fungus</name>
    <name type="synonym">Acremonium strictum</name>
    <dbReference type="NCBI Taxonomy" id="5046"/>
    <lineage>
        <taxon>Eukaryota</taxon>
        <taxon>Fungi</taxon>
        <taxon>Dikarya</taxon>
        <taxon>Ascomycota</taxon>
        <taxon>Pezizomycotina</taxon>
        <taxon>Sordariomycetes</taxon>
        <taxon>Hypocreomycetidae</taxon>
        <taxon>Hypocreales</taxon>
        <taxon>Sarocladiaceae</taxon>
        <taxon>Sarocladium</taxon>
    </lineage>
</organism>
<gene>
    <name evidence="3" type="ORF">NLU13_0377</name>
</gene>
<keyword evidence="1" id="KW-0479">Metal-binding</keyword>
<dbReference type="InterPro" id="IPR007822">
    <property type="entry name" value="LANC-like"/>
</dbReference>
<evidence type="ECO:0000313" key="4">
    <source>
        <dbReference type="Proteomes" id="UP001175261"/>
    </source>
</evidence>
<dbReference type="GO" id="GO:0031179">
    <property type="term" value="P:peptide modification"/>
    <property type="evidence" value="ECO:0007669"/>
    <property type="project" value="InterPro"/>
</dbReference>
<name>A0AA39LBF9_SARSR</name>
<dbReference type="SMART" id="SM01260">
    <property type="entry name" value="LANC_like"/>
    <property type="match status" value="1"/>
</dbReference>
<dbReference type="InterPro" id="IPR012341">
    <property type="entry name" value="6hp_glycosidase-like_sf"/>
</dbReference>
<evidence type="ECO:0000256" key="1">
    <source>
        <dbReference type="PIRSR" id="PIRSR607822-1"/>
    </source>
</evidence>
<dbReference type="PANTHER" id="PTHR12736:SF7">
    <property type="entry name" value="LANC-LIKE PROTEIN 3"/>
    <property type="match status" value="1"/>
</dbReference>
<accession>A0AA39LBF9</accession>
<dbReference type="Gene3D" id="1.50.10.10">
    <property type="match status" value="1"/>
</dbReference>
<dbReference type="GO" id="GO:0046872">
    <property type="term" value="F:metal ion binding"/>
    <property type="evidence" value="ECO:0007669"/>
    <property type="project" value="UniProtKB-KW"/>
</dbReference>
<evidence type="ECO:0000256" key="2">
    <source>
        <dbReference type="SAM" id="MobiDB-lite"/>
    </source>
</evidence>
<feature type="region of interest" description="Disordered" evidence="2">
    <location>
        <begin position="1"/>
        <end position="22"/>
    </location>
</feature>
<evidence type="ECO:0000313" key="3">
    <source>
        <dbReference type="EMBL" id="KAK0390874.1"/>
    </source>
</evidence>
<reference evidence="3" key="1">
    <citation type="submission" date="2022-10" db="EMBL/GenBank/DDBJ databases">
        <title>Determination and structural analysis of whole genome sequence of Sarocladium strictum F4-1.</title>
        <authorList>
            <person name="Hu L."/>
            <person name="Jiang Y."/>
        </authorList>
    </citation>
    <scope>NUCLEOTIDE SEQUENCE</scope>
    <source>
        <strain evidence="3">F4-1</strain>
    </source>
</reference>
<comment type="caution">
    <text evidence="3">The sequence shown here is derived from an EMBL/GenBank/DDBJ whole genome shotgun (WGS) entry which is preliminary data.</text>
</comment>
<dbReference type="GO" id="GO:0005975">
    <property type="term" value="P:carbohydrate metabolic process"/>
    <property type="evidence" value="ECO:0007669"/>
    <property type="project" value="InterPro"/>
</dbReference>
<dbReference type="EMBL" id="JAPDFR010000001">
    <property type="protein sequence ID" value="KAK0390874.1"/>
    <property type="molecule type" value="Genomic_DNA"/>
</dbReference>
<keyword evidence="4" id="KW-1185">Reference proteome</keyword>
<dbReference type="PRINTS" id="PR01950">
    <property type="entry name" value="LANCSUPER"/>
</dbReference>